<keyword evidence="3" id="KW-1185">Reference proteome</keyword>
<evidence type="ECO:0000256" key="1">
    <source>
        <dbReference type="SAM" id="MobiDB-lite"/>
    </source>
</evidence>
<dbReference type="Proteomes" id="UP000789375">
    <property type="component" value="Unassembled WGS sequence"/>
</dbReference>
<feature type="region of interest" description="Disordered" evidence="1">
    <location>
        <begin position="1"/>
        <end position="41"/>
    </location>
</feature>
<sequence length="205" mass="22913">MHPIQTNLVTTSTSSILISPSSSSTPSLNTPGSSPLLRPISSPMTPITPLVLSGPTTTGNGTHYEKDDFFARETGYFFHNHHDELYTTHHYYTEQCYNNDYNPITQPQVNINVNSFSPLSSGVTTPTNTNPFSGPNFCHQEVVNHMNSNVMMSSYDDHHAPSDPNSTLEDVYYYNHQDAKIQNQDDVQFHEVVTGLSKMDIMDSH</sequence>
<comment type="caution">
    <text evidence="2">The sequence shown here is derived from an EMBL/GenBank/DDBJ whole genome shotgun (WGS) entry which is preliminary data.</text>
</comment>
<accession>A0A9N9DH36</accession>
<evidence type="ECO:0000313" key="3">
    <source>
        <dbReference type="Proteomes" id="UP000789375"/>
    </source>
</evidence>
<gene>
    <name evidence="2" type="ORF">FMOSSE_LOCUS10944</name>
</gene>
<protein>
    <submittedName>
        <fullName evidence="2">11642_t:CDS:1</fullName>
    </submittedName>
</protein>
<dbReference type="AlphaFoldDB" id="A0A9N9DH36"/>
<feature type="compositionally biased region" description="Low complexity" evidence="1">
    <location>
        <begin position="10"/>
        <end position="37"/>
    </location>
</feature>
<organism evidence="2 3">
    <name type="scientific">Funneliformis mosseae</name>
    <name type="common">Endomycorrhizal fungus</name>
    <name type="synonym">Glomus mosseae</name>
    <dbReference type="NCBI Taxonomy" id="27381"/>
    <lineage>
        <taxon>Eukaryota</taxon>
        <taxon>Fungi</taxon>
        <taxon>Fungi incertae sedis</taxon>
        <taxon>Mucoromycota</taxon>
        <taxon>Glomeromycotina</taxon>
        <taxon>Glomeromycetes</taxon>
        <taxon>Glomerales</taxon>
        <taxon>Glomeraceae</taxon>
        <taxon>Funneliformis</taxon>
    </lineage>
</organism>
<dbReference type="EMBL" id="CAJVPP010003923">
    <property type="protein sequence ID" value="CAG8640136.1"/>
    <property type="molecule type" value="Genomic_DNA"/>
</dbReference>
<reference evidence="2" key="1">
    <citation type="submission" date="2021-06" db="EMBL/GenBank/DDBJ databases">
        <authorList>
            <person name="Kallberg Y."/>
            <person name="Tangrot J."/>
            <person name="Rosling A."/>
        </authorList>
    </citation>
    <scope>NUCLEOTIDE SEQUENCE</scope>
    <source>
        <strain evidence="2">87-6 pot B 2015</strain>
    </source>
</reference>
<evidence type="ECO:0000313" key="2">
    <source>
        <dbReference type="EMBL" id="CAG8640136.1"/>
    </source>
</evidence>
<name>A0A9N9DH36_FUNMO</name>
<proteinExistence type="predicted"/>